<keyword evidence="3" id="KW-1185">Reference proteome</keyword>
<reference evidence="2" key="1">
    <citation type="submission" date="2020-10" db="EMBL/GenBank/DDBJ databases">
        <authorList>
            <person name="Han B."/>
            <person name="Lu T."/>
            <person name="Zhao Q."/>
            <person name="Huang X."/>
            <person name="Zhao Y."/>
        </authorList>
    </citation>
    <scope>NUCLEOTIDE SEQUENCE</scope>
</reference>
<dbReference type="Proteomes" id="UP000604825">
    <property type="component" value="Unassembled WGS sequence"/>
</dbReference>
<dbReference type="EMBL" id="CAJGYO010000018">
    <property type="protein sequence ID" value="CAD6337709.1"/>
    <property type="molecule type" value="Genomic_DNA"/>
</dbReference>
<dbReference type="OrthoDB" id="621744at2759"/>
<dbReference type="Pfam" id="PF03478">
    <property type="entry name" value="Beta-prop_KIB1-4"/>
    <property type="match status" value="1"/>
</dbReference>
<comment type="caution">
    <text evidence="2">The sequence shown here is derived from an EMBL/GenBank/DDBJ whole genome shotgun (WGS) entry which is preliminary data.</text>
</comment>
<dbReference type="PANTHER" id="PTHR33110:SF36">
    <property type="entry name" value="OS06G0148600 PROTEIN"/>
    <property type="match status" value="1"/>
</dbReference>
<evidence type="ECO:0000313" key="3">
    <source>
        <dbReference type="Proteomes" id="UP000604825"/>
    </source>
</evidence>
<protein>
    <recommendedName>
        <fullName evidence="1">KIB1-4 beta-propeller domain-containing protein</fullName>
    </recommendedName>
</protein>
<gene>
    <name evidence="2" type="ORF">NCGR_LOCUS61807</name>
</gene>
<dbReference type="Gene3D" id="1.20.1280.50">
    <property type="match status" value="1"/>
</dbReference>
<evidence type="ECO:0000313" key="2">
    <source>
        <dbReference type="EMBL" id="CAD6337709.1"/>
    </source>
</evidence>
<proteinExistence type="predicted"/>
<evidence type="ECO:0000259" key="1">
    <source>
        <dbReference type="Pfam" id="PF03478"/>
    </source>
</evidence>
<dbReference type="InterPro" id="IPR005174">
    <property type="entry name" value="KIB1-4_b-propeller"/>
</dbReference>
<name>A0A811SA80_9POAL</name>
<dbReference type="PANTHER" id="PTHR33110">
    <property type="entry name" value="F-BOX/KELCH-REPEAT PROTEIN-RELATED"/>
    <property type="match status" value="1"/>
</dbReference>
<organism evidence="2 3">
    <name type="scientific">Miscanthus lutarioriparius</name>
    <dbReference type="NCBI Taxonomy" id="422564"/>
    <lineage>
        <taxon>Eukaryota</taxon>
        <taxon>Viridiplantae</taxon>
        <taxon>Streptophyta</taxon>
        <taxon>Embryophyta</taxon>
        <taxon>Tracheophyta</taxon>
        <taxon>Spermatophyta</taxon>
        <taxon>Magnoliopsida</taxon>
        <taxon>Liliopsida</taxon>
        <taxon>Poales</taxon>
        <taxon>Poaceae</taxon>
        <taxon>PACMAD clade</taxon>
        <taxon>Panicoideae</taxon>
        <taxon>Andropogonodae</taxon>
        <taxon>Andropogoneae</taxon>
        <taxon>Saccharinae</taxon>
        <taxon>Miscanthus</taxon>
    </lineage>
</organism>
<accession>A0A811SA80</accession>
<sequence length="348" mass="39266">MGTRSSPWPDLQPELLGLVFKRYPSLADRVRVRAVCRTWRGNARLEPLPPPLPWVALFDGTFLSIPSGEIHRMPVPSGASCHGSVDNWLFLVHNNGRCSLMNPFSKAKLQLPDLTTIWRHEMRTVKYRYAYSRNSFLYKLAVPSSVSLTPDSFFAAFTTDSFFHGTISIFQPPIATDTVSNKDIKSIVDIVFFDGKLYALNVYANLFVLEIGEGHKGMPKISVYHMDVAILFPLTDEHLVRARTVWFDVFEADLTADSCRKWKIVNTLGGQALFVGRCSKSLPAAEPHVEDCIYFISDYLKTEPHVDPLCDSGVFNMRNGKITPLLPETVVVQTQGGRRGRRTCFFPF</sequence>
<feature type="domain" description="KIB1-4 beta-propeller" evidence="1">
    <location>
        <begin position="62"/>
        <end position="316"/>
    </location>
</feature>
<dbReference type="AlphaFoldDB" id="A0A811SA80"/>